<dbReference type="GO" id="GO:0006368">
    <property type="term" value="P:transcription elongation by RNA polymerase II"/>
    <property type="evidence" value="ECO:0007669"/>
    <property type="project" value="TreeGrafter"/>
</dbReference>
<evidence type="ECO:0000256" key="2">
    <source>
        <dbReference type="ARBA" id="ARBA00022803"/>
    </source>
</evidence>
<dbReference type="GO" id="GO:0006355">
    <property type="term" value="P:regulation of DNA-templated transcription"/>
    <property type="evidence" value="ECO:0007669"/>
    <property type="project" value="InterPro"/>
</dbReference>
<feature type="compositionally biased region" description="Basic and acidic residues" evidence="5">
    <location>
        <begin position="1092"/>
        <end position="1105"/>
    </location>
</feature>
<dbReference type="InterPro" id="IPR011990">
    <property type="entry name" value="TPR-like_helical_dom_sf"/>
</dbReference>
<organism evidence="7 9">
    <name type="scientific">Leyella lascolaii</name>
    <dbReference type="NCBI Taxonomy" id="1776379"/>
    <lineage>
        <taxon>Bacteria</taxon>
        <taxon>Pseudomonadati</taxon>
        <taxon>Bacteroidota</taxon>
        <taxon>Bacteroidia</taxon>
        <taxon>Bacteroidales</taxon>
        <taxon>Prevotellaceae</taxon>
        <taxon>Leyella</taxon>
    </lineage>
</organism>
<gene>
    <name evidence="6" type="ORF">QVN81_08865</name>
    <name evidence="7" type="ORF">QVN84_06655</name>
</gene>
<evidence type="ECO:0000256" key="5">
    <source>
        <dbReference type="SAM" id="MobiDB-lite"/>
    </source>
</evidence>
<dbReference type="InterPro" id="IPR019734">
    <property type="entry name" value="TPR_rpt"/>
</dbReference>
<dbReference type="Gene3D" id="1.25.40.10">
    <property type="entry name" value="Tetratricopeptide repeat domain"/>
    <property type="match status" value="4"/>
</dbReference>
<reference evidence="7" key="1">
    <citation type="submission" date="2023-06" db="EMBL/GenBank/DDBJ databases">
        <authorList>
            <person name="Zeman M."/>
            <person name="Kubasova T."/>
            <person name="Jahodarova E."/>
            <person name="Nykrynova M."/>
            <person name="Rychlik I."/>
        </authorList>
    </citation>
    <scope>NUCLEOTIDE SEQUENCE</scope>
    <source>
        <strain evidence="7">ET15</strain>
        <strain evidence="6">ET37</strain>
    </source>
</reference>
<feature type="compositionally biased region" description="Basic and acidic residues" evidence="5">
    <location>
        <begin position="1015"/>
        <end position="1030"/>
    </location>
</feature>
<evidence type="ECO:0000256" key="1">
    <source>
        <dbReference type="ARBA" id="ARBA00022737"/>
    </source>
</evidence>
<proteinExistence type="predicted"/>
<feature type="compositionally biased region" description="Acidic residues" evidence="5">
    <location>
        <begin position="1108"/>
        <end position="1119"/>
    </location>
</feature>
<dbReference type="SMART" id="SM00028">
    <property type="entry name" value="TPR"/>
    <property type="match status" value="4"/>
</dbReference>
<dbReference type="InterPro" id="IPR031101">
    <property type="entry name" value="Ctr9"/>
</dbReference>
<feature type="compositionally biased region" description="Basic and acidic residues" evidence="5">
    <location>
        <begin position="1059"/>
        <end position="1085"/>
    </location>
</feature>
<accession>A0AAW7JTP9</accession>
<dbReference type="RefSeq" id="WP_289825616.1">
    <property type="nucleotide sequence ID" value="NZ_JAUEIF010000004.1"/>
</dbReference>
<dbReference type="AlphaFoldDB" id="A0AAW7JTP9"/>
<dbReference type="InterPro" id="IPR013105">
    <property type="entry name" value="TPR_2"/>
</dbReference>
<dbReference type="Proteomes" id="UP001167831">
    <property type="component" value="Unassembled WGS sequence"/>
</dbReference>
<evidence type="ECO:0000313" key="8">
    <source>
        <dbReference type="Proteomes" id="UP001167831"/>
    </source>
</evidence>
<evidence type="ECO:0000313" key="6">
    <source>
        <dbReference type="EMBL" id="MDN0023126.1"/>
    </source>
</evidence>
<feature type="repeat" description="TPR" evidence="3">
    <location>
        <begin position="230"/>
        <end position="263"/>
    </location>
</feature>
<protein>
    <submittedName>
        <fullName evidence="7">Tetratricopeptide repeat protein</fullName>
    </submittedName>
</protein>
<dbReference type="EMBL" id="JAUEIF010000004">
    <property type="protein sequence ID" value="MDN0025201.1"/>
    <property type="molecule type" value="Genomic_DNA"/>
</dbReference>
<feature type="compositionally biased region" description="Basic and acidic residues" evidence="5">
    <location>
        <begin position="1038"/>
        <end position="1047"/>
    </location>
</feature>
<keyword evidence="8" id="KW-1185">Reference proteome</keyword>
<dbReference type="EMBL" id="JAUEIE010000008">
    <property type="protein sequence ID" value="MDN0023126.1"/>
    <property type="molecule type" value="Genomic_DNA"/>
</dbReference>
<evidence type="ECO:0000313" key="7">
    <source>
        <dbReference type="EMBL" id="MDN0025201.1"/>
    </source>
</evidence>
<dbReference type="Pfam" id="PF07719">
    <property type="entry name" value="TPR_2"/>
    <property type="match status" value="1"/>
</dbReference>
<dbReference type="PROSITE" id="PS50005">
    <property type="entry name" value="TPR"/>
    <property type="match status" value="1"/>
</dbReference>
<dbReference type="SUPFAM" id="SSF48452">
    <property type="entry name" value="TPR-like"/>
    <property type="match status" value="3"/>
</dbReference>
<keyword evidence="4" id="KW-0175">Coiled coil</keyword>
<dbReference type="PANTHER" id="PTHR14027">
    <property type="entry name" value="RNA POLYMERASE-ASSOCIATED PROTEIN CTR9"/>
    <property type="match status" value="1"/>
</dbReference>
<evidence type="ECO:0000256" key="4">
    <source>
        <dbReference type="SAM" id="Coils"/>
    </source>
</evidence>
<evidence type="ECO:0000256" key="3">
    <source>
        <dbReference type="PROSITE-ProRule" id="PRU00339"/>
    </source>
</evidence>
<feature type="coiled-coil region" evidence="4">
    <location>
        <begin position="371"/>
        <end position="443"/>
    </location>
</feature>
<feature type="compositionally biased region" description="Acidic residues" evidence="5">
    <location>
        <begin position="1132"/>
        <end position="1144"/>
    </location>
</feature>
<keyword evidence="1" id="KW-0677">Repeat</keyword>
<sequence>MTIAACSTQKNTAKSRWWHAFNARYNTYYNGAQAYIEGSLEKEQGNRDNFTEMIPLYTVGNKNSRELGKSNFDRAIEKCQKAIKLHSIKRKPVWTKKRRKTEKDLEWLGRKEYNPFLWKAWLLMGRSQFNKGDFDEAASTFSYMSRLYQTQPAIYGKARAWLAKCYLEEGWIYDAEDVIRNMQRDSIHWQARKEWDYTYASYYIHTGDYAKAIPYLRKVIKHEMRSKQRAREWYLMGQLHSALGNKAEAMKAYKRVIRQNPPYEVEFNAHIAMTEVMSGSQSKKMIKRLRRMASSDKNKDYLDQVYYAIGNIYLTQKDTLNAIIAYEKGNSGSTRNGIEKGVLLLKLGGLYWERERYSDAQRCYGEAIGLLDKERKDYEELSRRSKVLDELVPYTDAVHLQDSLQALAKMGEKERNEAIDRVIEELKKKEKEEQDRLAEQNAQNVIAQNGGNAGNTGNANRQNQRPGNKSSVWYFYNQMAVNQGKAEFQKIWGKRENVDNWQRVNKTVVAFDTPQEMTEEQLDSIARAEALADSLEQVADSAQNDPHKREYYLKQIPFTEEQVQASNLIIMDGLYNSGVIFKDKLDNLPLSEKALRRITDSYPEYENMADVFYHLFLLYSRMGDPQTAETYVEKLRQSYPESPWTTLLTDPYFAENAKFGEHIEDSIYAATYDAFKADRLQEVAANLKISETRFPLGANRDKFIFIGGLGKLNNGDAEGCVTDMNTLVEKFPQSELSNLAGMIVNGVKAGRRIYGGKFDMSNVWERRTETMAPADSTAEKTLSNERNTDFLFIFAYSPDSVDENRLLYELAKYNFTSYMVRNFDIVIEPMEGINRMTVSGFRNYDEALQYARQLYGQQNIIRQAAHSRTIIISKTNLPLLGTKYSYDDYDKFYNKHFAPLKVSTLHLLTEPTEITTVRRKDNGMTPEEIDRLLDNGTFIDNGLDVEPAETGTIVAPEETAPEKDDGGTVIPAEGTNDEGDAQGGTTIVPEPETPVQPEKKPETVDKGVTVSPAENKQKEDRKDEAVRQEHTVSPAPGKTEDVKKDVVTEPDDSIIIPLEELKDDSTQKEKPKEEPKQPLKKENEGGKTTPKKQQEENSGQEKKQPAEQLEEEFYFDDTPQDTGNKRKKDVPDVTDDEYYDLEGF</sequence>
<dbReference type="GO" id="GO:0000993">
    <property type="term" value="F:RNA polymerase II complex binding"/>
    <property type="evidence" value="ECO:0007669"/>
    <property type="project" value="TreeGrafter"/>
</dbReference>
<dbReference type="PANTHER" id="PTHR14027:SF2">
    <property type="entry name" value="RNA POLYMERASE-ASSOCIATED PROTEIN CTR9 HOMOLOG"/>
    <property type="match status" value="1"/>
</dbReference>
<feature type="region of interest" description="Disordered" evidence="5">
    <location>
        <begin position="446"/>
        <end position="468"/>
    </location>
</feature>
<dbReference type="Proteomes" id="UP001168478">
    <property type="component" value="Unassembled WGS sequence"/>
</dbReference>
<dbReference type="Pfam" id="PF13181">
    <property type="entry name" value="TPR_8"/>
    <property type="match status" value="2"/>
</dbReference>
<evidence type="ECO:0000313" key="9">
    <source>
        <dbReference type="Proteomes" id="UP001168478"/>
    </source>
</evidence>
<feature type="region of interest" description="Disordered" evidence="5">
    <location>
        <begin position="953"/>
        <end position="1144"/>
    </location>
</feature>
<name>A0AAW7JTP9_9BACT</name>
<comment type="caution">
    <text evidence="7">The sequence shown here is derived from an EMBL/GenBank/DDBJ whole genome shotgun (WGS) entry which is preliminary data.</text>
</comment>
<reference evidence="7" key="2">
    <citation type="submission" date="2023-08" db="EMBL/GenBank/DDBJ databases">
        <title>Identification and characterization of horizontal gene transfer across gut microbiota members of farm animals based on homology search.</title>
        <authorList>
            <person name="Schwarzerova J."/>
            <person name="Nykrynova M."/>
            <person name="Jureckova K."/>
            <person name="Cejkova D."/>
            <person name="Rychlik I."/>
        </authorList>
    </citation>
    <scope>NUCLEOTIDE SEQUENCE</scope>
    <source>
        <strain evidence="7">ET15</strain>
        <strain evidence="6">ET37</strain>
    </source>
</reference>
<keyword evidence="2 3" id="KW-0802">TPR repeat</keyword>
<feature type="compositionally biased region" description="Low complexity" evidence="5">
    <location>
        <begin position="447"/>
        <end position="465"/>
    </location>
</feature>